<dbReference type="InterPro" id="IPR011009">
    <property type="entry name" value="Kinase-like_dom_sf"/>
</dbReference>
<evidence type="ECO:0000256" key="1">
    <source>
        <dbReference type="ARBA" id="ARBA00038240"/>
    </source>
</evidence>
<comment type="caution">
    <text evidence="3">The sequence shown here is derived from an EMBL/GenBank/DDBJ whole genome shotgun (WGS) entry which is preliminary data.</text>
</comment>
<dbReference type="GO" id="GO:0019202">
    <property type="term" value="F:amino acid kinase activity"/>
    <property type="evidence" value="ECO:0007669"/>
    <property type="project" value="TreeGrafter"/>
</dbReference>
<dbReference type="EMBL" id="VNJK01000001">
    <property type="protein sequence ID" value="TVX93204.1"/>
    <property type="molecule type" value="Genomic_DNA"/>
</dbReference>
<evidence type="ECO:0000313" key="3">
    <source>
        <dbReference type="EMBL" id="TVX93204.1"/>
    </source>
</evidence>
<dbReference type="InterPro" id="IPR002575">
    <property type="entry name" value="Aminoglycoside_PTrfase"/>
</dbReference>
<reference evidence="3 4" key="1">
    <citation type="submission" date="2019-07" db="EMBL/GenBank/DDBJ databases">
        <authorList>
            <person name="Kim J."/>
        </authorList>
    </citation>
    <scope>NUCLEOTIDE SEQUENCE [LARGE SCALE GENOMIC DNA]</scope>
    <source>
        <strain evidence="3 4">N4</strain>
    </source>
</reference>
<dbReference type="PANTHER" id="PTHR21064">
    <property type="entry name" value="AMINOGLYCOSIDE PHOSPHOTRANSFERASE DOMAIN-CONTAINING PROTEIN-RELATED"/>
    <property type="match status" value="1"/>
</dbReference>
<organism evidence="3 4">
    <name type="scientific">Paenibacillus agilis</name>
    <dbReference type="NCBI Taxonomy" id="3020863"/>
    <lineage>
        <taxon>Bacteria</taxon>
        <taxon>Bacillati</taxon>
        <taxon>Bacillota</taxon>
        <taxon>Bacilli</taxon>
        <taxon>Bacillales</taxon>
        <taxon>Paenibacillaceae</taxon>
        <taxon>Paenibacillus</taxon>
    </lineage>
</organism>
<accession>A0A559J008</accession>
<evidence type="ECO:0000259" key="2">
    <source>
        <dbReference type="Pfam" id="PF01636"/>
    </source>
</evidence>
<keyword evidence="4" id="KW-1185">Reference proteome</keyword>
<dbReference type="InterPro" id="IPR050249">
    <property type="entry name" value="Pseudomonas-type_ThrB"/>
</dbReference>
<dbReference type="OrthoDB" id="2569165at2"/>
<feature type="domain" description="Aminoglycoside phosphotransferase" evidence="2">
    <location>
        <begin position="40"/>
        <end position="240"/>
    </location>
</feature>
<dbReference type="Pfam" id="PF01636">
    <property type="entry name" value="APH"/>
    <property type="match status" value="1"/>
</dbReference>
<name>A0A559J008_9BACL</name>
<dbReference type="Gene3D" id="3.90.1200.10">
    <property type="match status" value="1"/>
</dbReference>
<dbReference type="AlphaFoldDB" id="A0A559J008"/>
<dbReference type="RefSeq" id="WP_144989456.1">
    <property type="nucleotide sequence ID" value="NZ_VNJK01000001.1"/>
</dbReference>
<sequence>MITEKQLEYLLQFYYKDTIKSFRVIDNSGEDEYRYVAIINTLNNGPIVLKCYSNPYTSSEKIDGWAHLARTYRNNGIPTPAFYHTRDGKYSITHIMEGHLFYVWAEQYMSEKTLDDLELELEQLEDDFLHQLGSCVGKMHSISLQNDISYSWDSAYVLFDEEEENYDYALQWYEGLKDTEADTHLLEEIWSIYNEKRAELQSVYSTLPAGAVQGDLSTNNLLVDHHHRFSGIIDYNLAGNEKFVTYMIQEGIFLCYECYEEEWLDTERCRYMDQRFKQFYEGYKEHYSITDAERNVITILYNMIRPFRGDKVETTLRKVEEGSWQEVNERLQWMYREITRDDIVLFLES</sequence>
<dbReference type="SUPFAM" id="SSF56112">
    <property type="entry name" value="Protein kinase-like (PK-like)"/>
    <property type="match status" value="1"/>
</dbReference>
<dbReference type="PANTHER" id="PTHR21064:SF6">
    <property type="entry name" value="AMINOGLYCOSIDE PHOSPHOTRANSFERASE DOMAIN-CONTAINING PROTEIN"/>
    <property type="match status" value="1"/>
</dbReference>
<gene>
    <name evidence="3" type="ORF">FPZ44_09130</name>
</gene>
<dbReference type="Proteomes" id="UP000318102">
    <property type="component" value="Unassembled WGS sequence"/>
</dbReference>
<protein>
    <submittedName>
        <fullName evidence="3">Phosphotransferase</fullName>
    </submittedName>
</protein>
<proteinExistence type="inferred from homology"/>
<comment type="similarity">
    <text evidence="1">Belongs to the pseudomonas-type ThrB family.</text>
</comment>
<evidence type="ECO:0000313" key="4">
    <source>
        <dbReference type="Proteomes" id="UP000318102"/>
    </source>
</evidence>
<dbReference type="Gene3D" id="3.30.200.20">
    <property type="entry name" value="Phosphorylase Kinase, domain 1"/>
    <property type="match status" value="1"/>
</dbReference>